<evidence type="ECO:0000256" key="2">
    <source>
        <dbReference type="ARBA" id="ARBA00022475"/>
    </source>
</evidence>
<evidence type="ECO:0000256" key="1">
    <source>
        <dbReference type="ARBA" id="ARBA00004651"/>
    </source>
</evidence>
<feature type="transmembrane region" description="Helical" evidence="6">
    <location>
        <begin position="166"/>
        <end position="190"/>
    </location>
</feature>
<feature type="transmembrane region" description="Helical" evidence="6">
    <location>
        <begin position="136"/>
        <end position="154"/>
    </location>
</feature>
<evidence type="ECO:0000313" key="8">
    <source>
        <dbReference type="Proteomes" id="UP000648984"/>
    </source>
</evidence>
<evidence type="ECO:0000313" key="7">
    <source>
        <dbReference type="EMBL" id="NMG76661.1"/>
    </source>
</evidence>
<feature type="transmembrane region" description="Helical" evidence="6">
    <location>
        <begin position="314"/>
        <end position="335"/>
    </location>
</feature>
<evidence type="ECO:0000256" key="5">
    <source>
        <dbReference type="ARBA" id="ARBA00023136"/>
    </source>
</evidence>
<evidence type="ECO:0000256" key="6">
    <source>
        <dbReference type="SAM" id="Phobius"/>
    </source>
</evidence>
<keyword evidence="3 6" id="KW-0812">Transmembrane</keyword>
<gene>
    <name evidence="7" type="ORF">GPA25_18020</name>
</gene>
<sequence>MTGATFVRATEDLNVPLTCVRDSGVRSKSARHYALLEQGLISGSNFLLYVYAARMLPKEEWGALSFALASLLLLQGFQRAFVTLPMITSGELQGSGLTSLFFWRQLQGWVTGLTLLVICVFILLSSFAFAGWVTDSAMLTAALVVPLYYLEFARRVVIITLSMKRLLIMAIAYSVSLLLLVLIAYGLGVATQLKSLVAAMIVASVVSCLASRVALLPTRGQYQSGNWTPSSILHFGRWAAASSLAYSGYNFAVQAILAAIAGPGALGAFAAARNLTQPIGTLIQAMDSVDKPRAGHAHAKSGMSGLLRVIRQSWLWLLGLSLPYLITISFFSPQLLELIYGEKYADAWLLVSLWCLVMLAMIVTQPIETGLYVLRRPDWLFFGRATAAILVLIVTPWLVIRWAATGALIALAAGWGLAGLFASVQLLRVRNKELV</sequence>
<feature type="transmembrane region" description="Helical" evidence="6">
    <location>
        <begin position="406"/>
        <end position="427"/>
    </location>
</feature>
<dbReference type="InterPro" id="IPR002528">
    <property type="entry name" value="MATE_fam"/>
</dbReference>
<feature type="transmembrane region" description="Helical" evidence="6">
    <location>
        <begin position="108"/>
        <end position="130"/>
    </location>
</feature>
<dbReference type="PANTHER" id="PTHR30250:SF11">
    <property type="entry name" value="O-ANTIGEN TRANSPORTER-RELATED"/>
    <property type="match status" value="1"/>
</dbReference>
<dbReference type="Proteomes" id="UP000648984">
    <property type="component" value="Unassembled WGS sequence"/>
</dbReference>
<dbReference type="EMBL" id="WTVQ01000037">
    <property type="protein sequence ID" value="NMG76661.1"/>
    <property type="molecule type" value="Genomic_DNA"/>
</dbReference>
<evidence type="ECO:0008006" key="9">
    <source>
        <dbReference type="Google" id="ProtNLM"/>
    </source>
</evidence>
<comment type="subcellular location">
    <subcellularLocation>
        <location evidence="1">Cell membrane</location>
        <topology evidence="1">Multi-pass membrane protein</topology>
    </subcellularLocation>
</comment>
<proteinExistence type="predicted"/>
<comment type="caution">
    <text evidence="7">The sequence shown here is derived from an EMBL/GenBank/DDBJ whole genome shotgun (WGS) entry which is preliminary data.</text>
</comment>
<organism evidence="7 8">
    <name type="scientific">Aromatoleum diolicum</name>
    <dbReference type="NCBI Taxonomy" id="75796"/>
    <lineage>
        <taxon>Bacteria</taxon>
        <taxon>Pseudomonadati</taxon>
        <taxon>Pseudomonadota</taxon>
        <taxon>Betaproteobacteria</taxon>
        <taxon>Rhodocyclales</taxon>
        <taxon>Rhodocyclaceae</taxon>
        <taxon>Aromatoleum</taxon>
    </lineage>
</organism>
<feature type="transmembrane region" description="Helical" evidence="6">
    <location>
        <begin position="379"/>
        <end position="400"/>
    </location>
</feature>
<dbReference type="PANTHER" id="PTHR30250">
    <property type="entry name" value="PST FAMILY PREDICTED COLANIC ACID TRANSPORTER"/>
    <property type="match status" value="1"/>
</dbReference>
<evidence type="ECO:0000256" key="4">
    <source>
        <dbReference type="ARBA" id="ARBA00022989"/>
    </source>
</evidence>
<keyword evidence="2" id="KW-1003">Cell membrane</keyword>
<accession>A0ABX1QHY1</accession>
<dbReference type="RefSeq" id="WP_169261802.1">
    <property type="nucleotide sequence ID" value="NZ_WTVQ01000037.1"/>
</dbReference>
<reference evidence="7 8" key="1">
    <citation type="submission" date="2019-12" db="EMBL/GenBank/DDBJ databases">
        <title>Comparative genomics gives insights into the taxonomy of the Azoarcus-Aromatoleum group and reveals separate origins of nif in the plant-associated Azoarcus and non-plant-associated Aromatoleum sub-groups.</title>
        <authorList>
            <person name="Lafos M."/>
            <person name="Maluk M."/>
            <person name="Batista M."/>
            <person name="Junghare M."/>
            <person name="Carmona M."/>
            <person name="Faoro H."/>
            <person name="Cruz L.M."/>
            <person name="Battistoni F."/>
            <person name="De Souza E."/>
            <person name="Pedrosa F."/>
            <person name="Chen W.-M."/>
            <person name="Poole P.S."/>
            <person name="Dixon R.A."/>
            <person name="James E.K."/>
        </authorList>
    </citation>
    <scope>NUCLEOTIDE SEQUENCE [LARGE SCALE GENOMIC DNA]</scope>
    <source>
        <strain evidence="7 8">22Lin</strain>
    </source>
</reference>
<keyword evidence="4 6" id="KW-1133">Transmembrane helix</keyword>
<dbReference type="Pfam" id="PF01554">
    <property type="entry name" value="MatE"/>
    <property type="match status" value="1"/>
</dbReference>
<feature type="transmembrane region" description="Helical" evidence="6">
    <location>
        <begin position="196"/>
        <end position="215"/>
    </location>
</feature>
<protein>
    <recommendedName>
        <fullName evidence="9">Polysaccharide biosynthesis protein</fullName>
    </recommendedName>
</protein>
<name>A0ABX1QHY1_9RHOO</name>
<keyword evidence="8" id="KW-1185">Reference proteome</keyword>
<evidence type="ECO:0000256" key="3">
    <source>
        <dbReference type="ARBA" id="ARBA00022692"/>
    </source>
</evidence>
<keyword evidence="5 6" id="KW-0472">Membrane</keyword>
<feature type="transmembrane region" description="Helical" evidence="6">
    <location>
        <begin position="347"/>
        <end position="367"/>
    </location>
</feature>
<dbReference type="InterPro" id="IPR050833">
    <property type="entry name" value="Poly_Biosynth_Transport"/>
</dbReference>